<feature type="signal peptide" evidence="8">
    <location>
        <begin position="1"/>
        <end position="18"/>
    </location>
</feature>
<evidence type="ECO:0000313" key="12">
    <source>
        <dbReference type="EMBL" id="OXB17260.1"/>
    </source>
</evidence>
<dbReference type="RefSeq" id="WP_070908446.1">
    <property type="nucleotide sequence ID" value="NZ_MIKE01000027.1"/>
</dbReference>
<organism evidence="11 13">
    <name type="scientific">Flavobacterium tructae</name>
    <dbReference type="NCBI Taxonomy" id="1114873"/>
    <lineage>
        <taxon>Bacteria</taxon>
        <taxon>Pseudomonadati</taxon>
        <taxon>Bacteroidota</taxon>
        <taxon>Flavobacteriia</taxon>
        <taxon>Flavobacteriales</taxon>
        <taxon>Flavobacteriaceae</taxon>
        <taxon>Flavobacterium</taxon>
    </lineage>
</organism>
<keyword evidence="2 7" id="KW-0813">Transport</keyword>
<evidence type="ECO:0000256" key="6">
    <source>
        <dbReference type="ARBA" id="ARBA00023237"/>
    </source>
</evidence>
<keyword evidence="4 7" id="KW-0812">Transmembrane</keyword>
<sequence>MKKLILLIILSLGFEAVAQTNEFTLKGKVMDSKTKQSLSYVTVTLESSDQKKRTVSSDENGMYVFKSPPGNYQLKIEFISYKPFTVNAISLQKDLILKDVLLEEEVNELNEVNVVAEKSAVELKMDKKVFNVGKDILSKGGTANDILNNVPSVNVDIAGAVSLRGNSGVTVLINGKPSMLTANNGLSQISAGNIEKVEVITNPSAAYEAQGSAGIINIILKKNSMQGFNGSLQAGIGNPANHSLNANVSYKTEKVNLFSNIGYRYIDVFASNRQFQHNTSNNAVTTLNQYDDIRRNNSIYNIYIGGDYYINAKNTLTGSYYRDRNNNNYKTAIEYEYANASNATDSTINRHENYKEPKFYNALELNYVKTFDKKDKKWTTSLQYDFWHDDENQYIDQQKTMPYEPEVSNLYSRDIESSNDIFLKSDFVNPINENSKIEMGIRSDLRAIRSDYYTVLDEVLQDQFTNKLKYDENLYSGYIQFGSKVKKFSYLAGLRAELSDIKIADSKNLFSNTKNYINLFPTVHLVYNLTEKTDLQLSYSKRINRPRFWQLNPFSGLSDLRNLTVGNPDLNPMFTNSFELTLLAKPGKFSINPSVYYQHTTDFFEYILQRTDENYFVRTPVNLDTEDRFGAEVSSTYSPTKWLRLSLDFNYYKFKQQGTYKEVVYDVEDETWLSGFRSVVKFPKIISGDFSFKYRGKNQGVQSVTEAQYSANIGLNKDFFNDKMSVTLNVNNLFNSQLTKQTVSTPLYYLESEFRSQGRYIRLTVIYRFNRKKNEADRLPDSE</sequence>
<dbReference type="OrthoDB" id="8764943at2"/>
<evidence type="ECO:0008006" key="15">
    <source>
        <dbReference type="Google" id="ProtNLM"/>
    </source>
</evidence>
<dbReference type="Proteomes" id="UP000180252">
    <property type="component" value="Unassembled WGS sequence"/>
</dbReference>
<keyword evidence="6 7" id="KW-0998">Cell outer membrane</keyword>
<reference evidence="12 14" key="3">
    <citation type="submission" date="2016-11" db="EMBL/GenBank/DDBJ databases">
        <title>Whole genomes of Flavobacteriaceae.</title>
        <authorList>
            <person name="Stine C."/>
            <person name="Li C."/>
            <person name="Tadesse D."/>
        </authorList>
    </citation>
    <scope>NUCLEOTIDE SEQUENCE [LARGE SCALE GENOMIC DNA]</scope>
    <source>
        <strain evidence="12 14">ATCC BAA-2541</strain>
    </source>
</reference>
<evidence type="ECO:0000256" key="8">
    <source>
        <dbReference type="SAM" id="SignalP"/>
    </source>
</evidence>
<dbReference type="Gene3D" id="2.40.170.20">
    <property type="entry name" value="TonB-dependent receptor, beta-barrel domain"/>
    <property type="match status" value="1"/>
</dbReference>
<feature type="domain" description="Outer membrane protein beta-barrel" evidence="10">
    <location>
        <begin position="369"/>
        <end position="767"/>
    </location>
</feature>
<keyword evidence="8" id="KW-0732">Signal</keyword>
<dbReference type="PROSITE" id="PS52016">
    <property type="entry name" value="TONB_DEPENDENT_REC_3"/>
    <property type="match status" value="1"/>
</dbReference>
<evidence type="ECO:0000259" key="10">
    <source>
        <dbReference type="Pfam" id="PF14905"/>
    </source>
</evidence>
<dbReference type="GO" id="GO:0009279">
    <property type="term" value="C:cell outer membrane"/>
    <property type="evidence" value="ECO:0007669"/>
    <property type="project" value="UniProtKB-SubCell"/>
</dbReference>
<name>A0A1S1J1C9_9FLAO</name>
<dbReference type="EMBL" id="MUHG01000025">
    <property type="protein sequence ID" value="OXB17260.1"/>
    <property type="molecule type" value="Genomic_DNA"/>
</dbReference>
<comment type="subcellular location">
    <subcellularLocation>
        <location evidence="1 7">Cell outer membrane</location>
        <topology evidence="1 7">Multi-pass membrane protein</topology>
    </subcellularLocation>
</comment>
<dbReference type="InterPro" id="IPR036942">
    <property type="entry name" value="Beta-barrel_TonB_sf"/>
</dbReference>
<dbReference type="InterPro" id="IPR037066">
    <property type="entry name" value="Plug_dom_sf"/>
</dbReference>
<protein>
    <recommendedName>
        <fullName evidence="15">TonB-dependent receptor</fullName>
    </recommendedName>
</protein>
<dbReference type="Gene3D" id="2.60.40.1120">
    <property type="entry name" value="Carboxypeptidase-like, regulatory domain"/>
    <property type="match status" value="1"/>
</dbReference>
<dbReference type="PANTHER" id="PTHR40980">
    <property type="entry name" value="PLUG DOMAIN-CONTAINING PROTEIN"/>
    <property type="match status" value="1"/>
</dbReference>
<dbReference type="SUPFAM" id="SSF49464">
    <property type="entry name" value="Carboxypeptidase regulatory domain-like"/>
    <property type="match status" value="1"/>
</dbReference>
<proteinExistence type="inferred from homology"/>
<keyword evidence="14" id="KW-1185">Reference proteome</keyword>
<dbReference type="Pfam" id="PF13715">
    <property type="entry name" value="CarbopepD_reg_2"/>
    <property type="match status" value="1"/>
</dbReference>
<dbReference type="InterPro" id="IPR008969">
    <property type="entry name" value="CarboxyPept-like_regulatory"/>
</dbReference>
<dbReference type="Proteomes" id="UP000198319">
    <property type="component" value="Unassembled WGS sequence"/>
</dbReference>
<evidence type="ECO:0000313" key="13">
    <source>
        <dbReference type="Proteomes" id="UP000180252"/>
    </source>
</evidence>
<dbReference type="Gene3D" id="2.170.130.10">
    <property type="entry name" value="TonB-dependent receptor, plug domain"/>
    <property type="match status" value="1"/>
</dbReference>
<evidence type="ECO:0000259" key="9">
    <source>
        <dbReference type="Pfam" id="PF07715"/>
    </source>
</evidence>
<evidence type="ECO:0000313" key="14">
    <source>
        <dbReference type="Proteomes" id="UP000198319"/>
    </source>
</evidence>
<dbReference type="PANTHER" id="PTHR40980:SF4">
    <property type="entry name" value="TONB-DEPENDENT RECEPTOR-LIKE BETA-BARREL DOMAIN-CONTAINING PROTEIN"/>
    <property type="match status" value="1"/>
</dbReference>
<feature type="chain" id="PRO_5010229372" description="TonB-dependent receptor" evidence="8">
    <location>
        <begin position="19"/>
        <end position="783"/>
    </location>
</feature>
<dbReference type="InterPro" id="IPR012910">
    <property type="entry name" value="Plug_dom"/>
</dbReference>
<accession>A0A1S1J1C9</accession>
<dbReference type="AlphaFoldDB" id="A0A1S1J1C9"/>
<evidence type="ECO:0000256" key="4">
    <source>
        <dbReference type="ARBA" id="ARBA00022692"/>
    </source>
</evidence>
<comment type="similarity">
    <text evidence="7">Belongs to the TonB-dependent receptor family.</text>
</comment>
<evidence type="ECO:0000256" key="1">
    <source>
        <dbReference type="ARBA" id="ARBA00004571"/>
    </source>
</evidence>
<dbReference type="STRING" id="1278819.BHE19_16930"/>
<keyword evidence="3 7" id="KW-1134">Transmembrane beta strand</keyword>
<dbReference type="InterPro" id="IPR041700">
    <property type="entry name" value="OMP_b-brl_3"/>
</dbReference>
<reference evidence="13" key="2">
    <citation type="submission" date="2016-09" db="EMBL/GenBank/DDBJ databases">
        <authorList>
            <person name="Chen S."/>
            <person name="Walker E."/>
        </authorList>
    </citation>
    <scope>NUCLEOTIDE SEQUENCE [LARGE SCALE GENOMIC DNA]</scope>
    <source>
        <strain evidence="13">MSU</strain>
    </source>
</reference>
<evidence type="ECO:0000313" key="11">
    <source>
        <dbReference type="EMBL" id="OHT43471.1"/>
    </source>
</evidence>
<comment type="caution">
    <text evidence="11">The sequence shown here is derived from an EMBL/GenBank/DDBJ whole genome shotgun (WGS) entry which is preliminary data.</text>
</comment>
<dbReference type="InterPro" id="IPR039426">
    <property type="entry name" value="TonB-dep_rcpt-like"/>
</dbReference>
<dbReference type="EMBL" id="MIKE01000027">
    <property type="protein sequence ID" value="OHT43471.1"/>
    <property type="molecule type" value="Genomic_DNA"/>
</dbReference>
<evidence type="ECO:0000256" key="2">
    <source>
        <dbReference type="ARBA" id="ARBA00022448"/>
    </source>
</evidence>
<keyword evidence="5 7" id="KW-0472">Membrane</keyword>
<dbReference type="Pfam" id="PF14905">
    <property type="entry name" value="OMP_b-brl_3"/>
    <property type="match status" value="1"/>
</dbReference>
<evidence type="ECO:0000256" key="5">
    <source>
        <dbReference type="ARBA" id="ARBA00023136"/>
    </source>
</evidence>
<evidence type="ECO:0000256" key="3">
    <source>
        <dbReference type="ARBA" id="ARBA00022452"/>
    </source>
</evidence>
<gene>
    <name evidence="12" type="ORF">B0A71_16680</name>
    <name evidence="11" type="ORF">BHE19_16930</name>
</gene>
<reference evidence="11" key="1">
    <citation type="submission" date="2016-09" db="EMBL/GenBank/DDBJ databases">
        <authorList>
            <person name="Capua I."/>
            <person name="De Benedictis P."/>
            <person name="Joannis T."/>
            <person name="Lombin L.H."/>
            <person name="Cattoli G."/>
        </authorList>
    </citation>
    <scope>NUCLEOTIDE SEQUENCE [LARGE SCALE GENOMIC DNA]</scope>
    <source>
        <strain evidence="11">MSU</strain>
    </source>
</reference>
<dbReference type="SUPFAM" id="SSF56935">
    <property type="entry name" value="Porins"/>
    <property type="match status" value="1"/>
</dbReference>
<evidence type="ECO:0000256" key="7">
    <source>
        <dbReference type="PROSITE-ProRule" id="PRU01360"/>
    </source>
</evidence>
<dbReference type="Pfam" id="PF07715">
    <property type="entry name" value="Plug"/>
    <property type="match status" value="1"/>
</dbReference>
<feature type="domain" description="TonB-dependent receptor plug" evidence="9">
    <location>
        <begin position="140"/>
        <end position="214"/>
    </location>
</feature>